<dbReference type="SUPFAM" id="SSF48264">
    <property type="entry name" value="Cytochrome P450"/>
    <property type="match status" value="1"/>
</dbReference>
<keyword evidence="5 9" id="KW-0479">Metal-binding</keyword>
<keyword evidence="7 9" id="KW-0408">Iron</keyword>
<evidence type="ECO:0000256" key="5">
    <source>
        <dbReference type="ARBA" id="ARBA00022723"/>
    </source>
</evidence>
<dbReference type="PRINTS" id="PR00385">
    <property type="entry name" value="P450"/>
</dbReference>
<dbReference type="InterPro" id="IPR001128">
    <property type="entry name" value="Cyt_P450"/>
</dbReference>
<proteinExistence type="inferred from homology"/>
<evidence type="ECO:0000256" key="6">
    <source>
        <dbReference type="ARBA" id="ARBA00023002"/>
    </source>
</evidence>
<dbReference type="EMBL" id="JARJLG010000150">
    <property type="protein sequence ID" value="KAJ7736194.1"/>
    <property type="molecule type" value="Genomic_DNA"/>
</dbReference>
<reference evidence="11" key="1">
    <citation type="submission" date="2023-03" db="EMBL/GenBank/DDBJ databases">
        <title>Massive genome expansion in bonnet fungi (Mycena s.s.) driven by repeated elements and novel gene families across ecological guilds.</title>
        <authorList>
            <consortium name="Lawrence Berkeley National Laboratory"/>
            <person name="Harder C.B."/>
            <person name="Miyauchi S."/>
            <person name="Viragh M."/>
            <person name="Kuo A."/>
            <person name="Thoen E."/>
            <person name="Andreopoulos B."/>
            <person name="Lu D."/>
            <person name="Skrede I."/>
            <person name="Drula E."/>
            <person name="Henrissat B."/>
            <person name="Morin E."/>
            <person name="Kohler A."/>
            <person name="Barry K."/>
            <person name="LaButti K."/>
            <person name="Morin E."/>
            <person name="Salamov A."/>
            <person name="Lipzen A."/>
            <person name="Mereny Z."/>
            <person name="Hegedus B."/>
            <person name="Baldrian P."/>
            <person name="Stursova M."/>
            <person name="Weitz H."/>
            <person name="Taylor A."/>
            <person name="Grigoriev I.V."/>
            <person name="Nagy L.G."/>
            <person name="Martin F."/>
            <person name="Kauserud H."/>
        </authorList>
    </citation>
    <scope>NUCLEOTIDE SEQUENCE</scope>
    <source>
        <strain evidence="11">CBHHK188m</strain>
    </source>
</reference>
<evidence type="ECO:0000313" key="12">
    <source>
        <dbReference type="Proteomes" id="UP001215280"/>
    </source>
</evidence>
<dbReference type="PROSITE" id="PS00086">
    <property type="entry name" value="CYTOCHROME_P450"/>
    <property type="match status" value="1"/>
</dbReference>
<evidence type="ECO:0000256" key="3">
    <source>
        <dbReference type="ARBA" id="ARBA00010617"/>
    </source>
</evidence>
<comment type="similarity">
    <text evidence="3 10">Belongs to the cytochrome P450 family.</text>
</comment>
<keyword evidence="4 9" id="KW-0349">Heme</keyword>
<dbReference type="GO" id="GO:0016705">
    <property type="term" value="F:oxidoreductase activity, acting on paired donors, with incorporation or reduction of molecular oxygen"/>
    <property type="evidence" value="ECO:0007669"/>
    <property type="project" value="InterPro"/>
</dbReference>
<gene>
    <name evidence="11" type="ORF">DFH07DRAFT_966917</name>
</gene>
<dbReference type="InterPro" id="IPR036396">
    <property type="entry name" value="Cyt_P450_sf"/>
</dbReference>
<evidence type="ECO:0000256" key="1">
    <source>
        <dbReference type="ARBA" id="ARBA00001971"/>
    </source>
</evidence>
<dbReference type="Pfam" id="PF00067">
    <property type="entry name" value="p450"/>
    <property type="match status" value="1"/>
</dbReference>
<dbReference type="PRINTS" id="PR00463">
    <property type="entry name" value="EP450I"/>
</dbReference>
<dbReference type="PANTHER" id="PTHR46300">
    <property type="entry name" value="P450, PUTATIVE (EUROFUNG)-RELATED-RELATED"/>
    <property type="match status" value="1"/>
</dbReference>
<dbReference type="Gene3D" id="1.10.630.10">
    <property type="entry name" value="Cytochrome P450"/>
    <property type="match status" value="1"/>
</dbReference>
<dbReference type="GO" id="GO:0005506">
    <property type="term" value="F:iron ion binding"/>
    <property type="evidence" value="ECO:0007669"/>
    <property type="project" value="InterPro"/>
</dbReference>
<dbReference type="GO" id="GO:0020037">
    <property type="term" value="F:heme binding"/>
    <property type="evidence" value="ECO:0007669"/>
    <property type="project" value="InterPro"/>
</dbReference>
<evidence type="ECO:0000256" key="7">
    <source>
        <dbReference type="ARBA" id="ARBA00023004"/>
    </source>
</evidence>
<comment type="pathway">
    <text evidence="2">Secondary metabolite biosynthesis.</text>
</comment>
<protein>
    <submittedName>
        <fullName evidence="11">Cytochrome P450</fullName>
    </submittedName>
</protein>
<feature type="binding site" description="axial binding residue" evidence="9">
    <location>
        <position position="270"/>
    </location>
    <ligand>
        <name>heme</name>
        <dbReference type="ChEBI" id="CHEBI:30413"/>
    </ligand>
    <ligandPart>
        <name>Fe</name>
        <dbReference type="ChEBI" id="CHEBI:18248"/>
    </ligandPart>
</feature>
<keyword evidence="6 10" id="KW-0560">Oxidoreductase</keyword>
<evidence type="ECO:0000256" key="10">
    <source>
        <dbReference type="RuleBase" id="RU000461"/>
    </source>
</evidence>
<evidence type="ECO:0000256" key="2">
    <source>
        <dbReference type="ARBA" id="ARBA00005179"/>
    </source>
</evidence>
<dbReference type="InterPro" id="IPR002401">
    <property type="entry name" value="Cyt_P450_E_grp-I"/>
</dbReference>
<dbReference type="GO" id="GO:0004497">
    <property type="term" value="F:monooxygenase activity"/>
    <property type="evidence" value="ECO:0007669"/>
    <property type="project" value="UniProtKB-KW"/>
</dbReference>
<dbReference type="InterPro" id="IPR017972">
    <property type="entry name" value="Cyt_P450_CS"/>
</dbReference>
<dbReference type="AlphaFoldDB" id="A0AAD7I6F5"/>
<organism evidence="11 12">
    <name type="scientific">Mycena maculata</name>
    <dbReference type="NCBI Taxonomy" id="230809"/>
    <lineage>
        <taxon>Eukaryota</taxon>
        <taxon>Fungi</taxon>
        <taxon>Dikarya</taxon>
        <taxon>Basidiomycota</taxon>
        <taxon>Agaricomycotina</taxon>
        <taxon>Agaricomycetes</taxon>
        <taxon>Agaricomycetidae</taxon>
        <taxon>Agaricales</taxon>
        <taxon>Marasmiineae</taxon>
        <taxon>Mycenaceae</taxon>
        <taxon>Mycena</taxon>
    </lineage>
</organism>
<name>A0AAD7I6F5_9AGAR</name>
<evidence type="ECO:0000256" key="4">
    <source>
        <dbReference type="ARBA" id="ARBA00022617"/>
    </source>
</evidence>
<comment type="cofactor">
    <cofactor evidence="1 9">
        <name>heme</name>
        <dbReference type="ChEBI" id="CHEBI:30413"/>
    </cofactor>
</comment>
<dbReference type="Proteomes" id="UP001215280">
    <property type="component" value="Unassembled WGS sequence"/>
</dbReference>
<evidence type="ECO:0000256" key="9">
    <source>
        <dbReference type="PIRSR" id="PIRSR602401-1"/>
    </source>
</evidence>
<comment type="caution">
    <text evidence="11">The sequence shown here is derived from an EMBL/GenBank/DDBJ whole genome shotgun (WGS) entry which is preliminary data.</text>
</comment>
<dbReference type="InterPro" id="IPR050364">
    <property type="entry name" value="Cytochrome_P450_fung"/>
</dbReference>
<keyword evidence="8 10" id="KW-0503">Monooxygenase</keyword>
<evidence type="ECO:0000313" key="11">
    <source>
        <dbReference type="EMBL" id="KAJ7736194.1"/>
    </source>
</evidence>
<evidence type="ECO:0000256" key="8">
    <source>
        <dbReference type="ARBA" id="ARBA00023033"/>
    </source>
</evidence>
<accession>A0AAD7I6F5</accession>
<dbReference type="PANTHER" id="PTHR46300:SF7">
    <property type="entry name" value="P450, PUTATIVE (EUROFUNG)-RELATED"/>
    <property type="match status" value="1"/>
</dbReference>
<keyword evidence="12" id="KW-1185">Reference proteome</keyword>
<sequence>MAGMVILSTAYGIDVQPEDDPHIDISVKSLHAMACTGNRGFYLVNSLPFLKYIPEFFPGAGFKKEAHEWYKSVSIMPELPYAFVKRALAAGTAKSSTASRVLEEIEGAPDADDQETNGPLEIAHQLSPGSAGADTTVSALGTFMLAMTLYPDVQKKAQAATDAVVGQGRLPDFSDNIPYMDAVVKEVLRWRPVTPLALPHAVTADDIYNGYRIPAGSVVVGNTWAILHDETTFGLNTHEFIPEHWLNKDGEINTAMREPDAAFGFGRRICPGKDMAQWSVWICAVSILATLNITKSVDKRGAPIEPSGEYTSGLLCYPIPHECDIVPRSEAAQAVIWNAVSD</sequence>